<feature type="signal peptide" evidence="2">
    <location>
        <begin position="1"/>
        <end position="31"/>
    </location>
</feature>
<evidence type="ECO:0000256" key="2">
    <source>
        <dbReference type="SAM" id="SignalP"/>
    </source>
</evidence>
<sequence length="217" mass="22233">MREPQSWKQRQLRAIAIIAGVSLSLSNAAHQAQAHHAMGGGLPATAWEGLLSGLAHPVIGLDHLAFVVAIGLLAAGRHWGALIPAAFVGAAMVGTGLHLGSLDLPGAEIAISLSVLLLGLILIWNQQLNFALITGIAAIAGVFHGYAYGESIVGAEITPLVAYLVGFTLIQAAIALSALGVGQLLAEKAAQSLMQLRRISGYAFALVGIAFLATALA</sequence>
<dbReference type="Proteomes" id="UP000030170">
    <property type="component" value="Unassembled WGS sequence"/>
</dbReference>
<evidence type="ECO:0008006" key="5">
    <source>
        <dbReference type="Google" id="ProtNLM"/>
    </source>
</evidence>
<proteinExistence type="predicted"/>
<dbReference type="InterPro" id="IPR007038">
    <property type="entry name" value="HupE_UreJ"/>
</dbReference>
<evidence type="ECO:0000313" key="4">
    <source>
        <dbReference type="Proteomes" id="UP000030170"/>
    </source>
</evidence>
<name>A0A098TK26_9CYAN</name>
<feature type="transmembrane region" description="Helical" evidence="1">
    <location>
        <begin position="160"/>
        <end position="186"/>
    </location>
</feature>
<dbReference type="EMBL" id="JJML01000022">
    <property type="protein sequence ID" value="KGF72621.1"/>
    <property type="molecule type" value="Genomic_DNA"/>
</dbReference>
<keyword evidence="1" id="KW-0472">Membrane</keyword>
<dbReference type="AlphaFoldDB" id="A0A098TK26"/>
<feature type="transmembrane region" description="Helical" evidence="1">
    <location>
        <begin position="198"/>
        <end position="216"/>
    </location>
</feature>
<dbReference type="Pfam" id="PF04955">
    <property type="entry name" value="HupE_UreJ"/>
    <property type="match status" value="1"/>
</dbReference>
<feature type="chain" id="PRO_5001941041" description="Urease accessory protein UreJ" evidence="2">
    <location>
        <begin position="32"/>
        <end position="217"/>
    </location>
</feature>
<gene>
    <name evidence="3" type="ORF">DO97_07120</name>
</gene>
<reference evidence="3 4" key="1">
    <citation type="journal article" date="2014" name="Mol. Ecol.">
        <title>Evolution of Synechococcus.</title>
        <authorList>
            <person name="Dvorak P."/>
            <person name="Casamatta D."/>
            <person name="Hasler P."/>
            <person name="Poulickova A."/>
            <person name="Ondrej V."/>
            <person name="Sanges R."/>
        </authorList>
    </citation>
    <scope>NUCLEOTIDE SEQUENCE [LARGE SCALE GENOMIC DNA]</scope>
    <source>
        <strain evidence="3 4">CAUP A 1101</strain>
    </source>
</reference>
<organism evidence="3 4">
    <name type="scientific">Neosynechococcus sphagnicola sy1</name>
    <dbReference type="NCBI Taxonomy" id="1497020"/>
    <lineage>
        <taxon>Bacteria</taxon>
        <taxon>Bacillati</taxon>
        <taxon>Cyanobacteriota</taxon>
        <taxon>Cyanophyceae</taxon>
        <taxon>Neosynechococcales</taxon>
        <taxon>Neosynechococcaceae</taxon>
        <taxon>Neosynechococcus</taxon>
    </lineage>
</organism>
<comment type="caution">
    <text evidence="3">The sequence shown here is derived from an EMBL/GenBank/DDBJ whole genome shotgun (WGS) entry which is preliminary data.</text>
</comment>
<feature type="transmembrane region" description="Helical" evidence="1">
    <location>
        <begin position="50"/>
        <end position="74"/>
    </location>
</feature>
<dbReference type="STRING" id="1497020.DO97_07120"/>
<feature type="transmembrane region" description="Helical" evidence="1">
    <location>
        <begin position="106"/>
        <end position="123"/>
    </location>
</feature>
<accession>A0A098TK26</accession>
<keyword evidence="1" id="KW-0812">Transmembrane</keyword>
<keyword evidence="1" id="KW-1133">Transmembrane helix</keyword>
<dbReference type="PIRSF" id="PIRSF016919">
    <property type="entry name" value="HupE_UreJ"/>
    <property type="match status" value="1"/>
</dbReference>
<feature type="transmembrane region" description="Helical" evidence="1">
    <location>
        <begin position="130"/>
        <end position="148"/>
    </location>
</feature>
<keyword evidence="2" id="KW-0732">Signal</keyword>
<feature type="transmembrane region" description="Helical" evidence="1">
    <location>
        <begin position="81"/>
        <end position="100"/>
    </location>
</feature>
<protein>
    <recommendedName>
        <fullName evidence="5">Urease accessory protein UreJ</fullName>
    </recommendedName>
</protein>
<evidence type="ECO:0000313" key="3">
    <source>
        <dbReference type="EMBL" id="KGF72621.1"/>
    </source>
</evidence>
<evidence type="ECO:0000256" key="1">
    <source>
        <dbReference type="SAM" id="Phobius"/>
    </source>
</evidence>
<keyword evidence="4" id="KW-1185">Reference proteome</keyword>